<evidence type="ECO:0000313" key="7">
    <source>
        <dbReference type="Proteomes" id="UP000478417"/>
    </source>
</evidence>
<dbReference type="SUPFAM" id="SSF53335">
    <property type="entry name" value="S-adenosyl-L-methionine-dependent methyltransferases"/>
    <property type="match status" value="1"/>
</dbReference>
<dbReference type="CDD" id="cd00165">
    <property type="entry name" value="S4"/>
    <property type="match status" value="1"/>
</dbReference>
<organism evidence="6 7">
    <name type="scientific">Oceanipulchritudo coccoides</name>
    <dbReference type="NCBI Taxonomy" id="2706888"/>
    <lineage>
        <taxon>Bacteria</taxon>
        <taxon>Pseudomonadati</taxon>
        <taxon>Verrucomicrobiota</taxon>
        <taxon>Opitutia</taxon>
        <taxon>Puniceicoccales</taxon>
        <taxon>Oceanipulchritudinaceae</taxon>
        <taxon>Oceanipulchritudo</taxon>
    </lineage>
</organism>
<keyword evidence="6" id="KW-0489">Methyltransferase</keyword>
<name>A0A6B2M5A7_9BACT</name>
<dbReference type="PANTHER" id="PTHR32319:SF0">
    <property type="entry name" value="BACTERIAL HEMOLYSIN-LIKE PROTEIN"/>
    <property type="match status" value="1"/>
</dbReference>
<dbReference type="SUPFAM" id="SSF55174">
    <property type="entry name" value="Alpha-L RNA-binding motif"/>
    <property type="match status" value="1"/>
</dbReference>
<keyword evidence="7" id="KW-1185">Reference proteome</keyword>
<dbReference type="EMBL" id="JAAGNX010000003">
    <property type="protein sequence ID" value="NDV63304.1"/>
    <property type="molecule type" value="Genomic_DNA"/>
</dbReference>
<dbReference type="InterPro" id="IPR004538">
    <property type="entry name" value="Hemolysin_A/TlyA"/>
</dbReference>
<dbReference type="CDD" id="cd02440">
    <property type="entry name" value="AdoMet_MTases"/>
    <property type="match status" value="1"/>
</dbReference>
<dbReference type="NCBIfam" id="TIGR00478">
    <property type="entry name" value="tly"/>
    <property type="match status" value="1"/>
</dbReference>
<evidence type="ECO:0000256" key="1">
    <source>
        <dbReference type="ARBA" id="ARBA00022884"/>
    </source>
</evidence>
<proteinExistence type="inferred from homology"/>
<evidence type="ECO:0000256" key="2">
    <source>
        <dbReference type="ARBA" id="ARBA00029460"/>
    </source>
</evidence>
<keyword evidence="1 3" id="KW-0694">RNA-binding</keyword>
<dbReference type="InterPro" id="IPR036986">
    <property type="entry name" value="S4_RNA-bd_sf"/>
</dbReference>
<dbReference type="AlphaFoldDB" id="A0A6B2M5A7"/>
<dbReference type="PROSITE" id="PS50889">
    <property type="entry name" value="S4"/>
    <property type="match status" value="1"/>
</dbReference>
<dbReference type="InterPro" id="IPR002877">
    <property type="entry name" value="RNA_MeTrfase_FtsJ_dom"/>
</dbReference>
<protein>
    <submittedName>
        <fullName evidence="6">TlyA family RNA methyltransferase</fullName>
    </submittedName>
</protein>
<dbReference type="Pfam" id="PF01479">
    <property type="entry name" value="S4"/>
    <property type="match status" value="1"/>
</dbReference>
<feature type="domain" description="RNA-binding S4" evidence="4">
    <location>
        <begin position="6"/>
        <end position="44"/>
    </location>
</feature>
<evidence type="ECO:0000259" key="4">
    <source>
        <dbReference type="Pfam" id="PF01479"/>
    </source>
</evidence>
<dbReference type="InterPro" id="IPR029063">
    <property type="entry name" value="SAM-dependent_MTases_sf"/>
</dbReference>
<dbReference type="GO" id="GO:0003723">
    <property type="term" value="F:RNA binding"/>
    <property type="evidence" value="ECO:0007669"/>
    <property type="project" value="UniProtKB-KW"/>
</dbReference>
<dbReference type="Pfam" id="PF01728">
    <property type="entry name" value="FtsJ"/>
    <property type="match status" value="1"/>
</dbReference>
<evidence type="ECO:0000256" key="3">
    <source>
        <dbReference type="PROSITE-ProRule" id="PRU00182"/>
    </source>
</evidence>
<keyword evidence="6" id="KW-0808">Transferase</keyword>
<accession>A0A6B2M5A7</accession>
<dbReference type="InterPro" id="IPR047048">
    <property type="entry name" value="TlyA"/>
</dbReference>
<dbReference type="Gene3D" id="3.10.290.10">
    <property type="entry name" value="RNA-binding S4 domain"/>
    <property type="match status" value="1"/>
</dbReference>
<dbReference type="RefSeq" id="WP_163966665.1">
    <property type="nucleotide sequence ID" value="NZ_JAAGNX010000003.1"/>
</dbReference>
<comment type="similarity">
    <text evidence="2">Belongs to the TlyA family.</text>
</comment>
<evidence type="ECO:0000313" key="6">
    <source>
        <dbReference type="EMBL" id="NDV63304.1"/>
    </source>
</evidence>
<comment type="caution">
    <text evidence="6">The sequence shown here is derived from an EMBL/GenBank/DDBJ whole genome shotgun (WGS) entry which is preliminary data.</text>
</comment>
<dbReference type="GO" id="GO:0008168">
    <property type="term" value="F:methyltransferase activity"/>
    <property type="evidence" value="ECO:0007669"/>
    <property type="project" value="UniProtKB-KW"/>
</dbReference>
<feature type="domain" description="Ribosomal RNA methyltransferase FtsJ" evidence="5">
    <location>
        <begin position="61"/>
        <end position="245"/>
    </location>
</feature>
<reference evidence="6 7" key="1">
    <citation type="submission" date="2020-02" db="EMBL/GenBank/DDBJ databases">
        <title>Albibacoteraceae fam. nov., the first described family within the subdivision 4 Verrucomicrobia.</title>
        <authorList>
            <person name="Xi F."/>
        </authorList>
    </citation>
    <scope>NUCLEOTIDE SEQUENCE [LARGE SCALE GENOMIC DNA]</scope>
    <source>
        <strain evidence="6 7">CK1056</strain>
    </source>
</reference>
<dbReference type="GO" id="GO:0032259">
    <property type="term" value="P:methylation"/>
    <property type="evidence" value="ECO:0007669"/>
    <property type="project" value="UniProtKB-KW"/>
</dbReference>
<dbReference type="PIRSF" id="PIRSF005578">
    <property type="entry name" value="TlyA"/>
    <property type="match status" value="1"/>
</dbReference>
<evidence type="ECO:0000259" key="5">
    <source>
        <dbReference type="Pfam" id="PF01728"/>
    </source>
</evidence>
<dbReference type="PANTHER" id="PTHR32319">
    <property type="entry name" value="BACTERIAL HEMOLYSIN-LIKE PROTEIN"/>
    <property type="match status" value="1"/>
</dbReference>
<sequence length="251" mass="27920">MAKRRVRLDELLLQRGLADSRSQAKALIMSGKVRQGTQILDKAGKEYPVDLDLQIESPPRFVSRGADKLEGFFKTFPLEVSGMRFLDVGASTGGFTDFLLQSGAIEATCVDVGHGQLHYKLRTDDRVINLERVNARHLKPAQLPHPSYPLIVMDLSFISLKLILPVVWDFLEPGGRLISLIKPQFEAGKAEADRFKGVITDPVIRERILHEILDFAASDLPNSELIGWCESPISGMNGNLEYLAGWTRNPA</sequence>
<dbReference type="InterPro" id="IPR002942">
    <property type="entry name" value="S4_RNA-bd"/>
</dbReference>
<dbReference type="Gene3D" id="3.40.50.150">
    <property type="entry name" value="Vaccinia Virus protein VP39"/>
    <property type="match status" value="1"/>
</dbReference>
<gene>
    <name evidence="6" type="ORF">G0Q06_12635</name>
</gene>
<dbReference type="Proteomes" id="UP000478417">
    <property type="component" value="Unassembled WGS sequence"/>
</dbReference>